<sequence length="185" mass="21362">MTEKELAAELKGNFTKGFAGRYGKLIAENDLFGFALNLGLDRDPAVAFHASYALERAFFIAPEAFGRHIGHFVRNYLAIVNPSACRHYSKMMAWLLDRRRIELTDSQRQQVAEATFDRLIDPSVRPAVKVWSMEILDSLSAELPWVEEQLYDTICWLMRDDGPALRNRGTKICRRIRARRKTTRR</sequence>
<dbReference type="EMBL" id="JACOOK010000002">
    <property type="protein sequence ID" value="MBC5616234.1"/>
    <property type="molecule type" value="Genomic_DNA"/>
</dbReference>
<proteinExistence type="predicted"/>
<comment type="caution">
    <text evidence="1">The sequence shown here is derived from an EMBL/GenBank/DDBJ whole genome shotgun (WGS) entry which is preliminary data.</text>
</comment>
<keyword evidence="2" id="KW-1185">Reference proteome</keyword>
<dbReference type="RefSeq" id="WP_101571868.1">
    <property type="nucleotide sequence ID" value="NZ_JACOOK010000002.1"/>
</dbReference>
<name>A0ABR7CKU6_9BACT</name>
<accession>A0ABR7CKU6</accession>
<organism evidence="1 2">
    <name type="scientific">Alistipes hominis</name>
    <dbReference type="NCBI Taxonomy" id="2763015"/>
    <lineage>
        <taxon>Bacteria</taxon>
        <taxon>Pseudomonadati</taxon>
        <taxon>Bacteroidota</taxon>
        <taxon>Bacteroidia</taxon>
        <taxon>Bacteroidales</taxon>
        <taxon>Rikenellaceae</taxon>
        <taxon>Alistipes</taxon>
    </lineage>
</organism>
<reference evidence="1 2" key="1">
    <citation type="submission" date="2020-08" db="EMBL/GenBank/DDBJ databases">
        <title>Genome public.</title>
        <authorList>
            <person name="Liu C."/>
            <person name="Sun Q."/>
        </authorList>
    </citation>
    <scope>NUCLEOTIDE SEQUENCE [LARGE SCALE GENOMIC DNA]</scope>
    <source>
        <strain evidence="1 2">New-7</strain>
    </source>
</reference>
<dbReference type="Proteomes" id="UP000636891">
    <property type="component" value="Unassembled WGS sequence"/>
</dbReference>
<evidence type="ECO:0000313" key="1">
    <source>
        <dbReference type="EMBL" id="MBC5616234.1"/>
    </source>
</evidence>
<evidence type="ECO:0000313" key="2">
    <source>
        <dbReference type="Proteomes" id="UP000636891"/>
    </source>
</evidence>
<gene>
    <name evidence="1" type="ORF">H8S08_04260</name>
</gene>
<protein>
    <recommendedName>
        <fullName evidence="3">DNA alkylation repair enzyme</fullName>
    </recommendedName>
</protein>
<evidence type="ECO:0008006" key="3">
    <source>
        <dbReference type="Google" id="ProtNLM"/>
    </source>
</evidence>